<dbReference type="InterPro" id="IPR056690">
    <property type="entry name" value="DUF7788"/>
</dbReference>
<dbReference type="PANTHER" id="PTHR31373">
    <property type="entry name" value="OS06G0652100 PROTEIN"/>
    <property type="match status" value="1"/>
</dbReference>
<dbReference type="OrthoDB" id="1149618at2759"/>
<evidence type="ECO:0000313" key="4">
    <source>
        <dbReference type="Proteomes" id="UP000772434"/>
    </source>
</evidence>
<name>A0A9P5PZU9_9AGAR</name>
<dbReference type="AlphaFoldDB" id="A0A9P5PZU9"/>
<dbReference type="Pfam" id="PF11443">
    <property type="entry name" value="DUF2828"/>
    <property type="match status" value="1"/>
</dbReference>
<protein>
    <submittedName>
        <fullName evidence="3">Uncharacterized protein</fullName>
    </submittedName>
</protein>
<evidence type="ECO:0000259" key="1">
    <source>
        <dbReference type="Pfam" id="PF11443"/>
    </source>
</evidence>
<dbReference type="Pfam" id="PF25043">
    <property type="entry name" value="DUF7788"/>
    <property type="match status" value="1"/>
</dbReference>
<evidence type="ECO:0000313" key="3">
    <source>
        <dbReference type="EMBL" id="KAF9072082.1"/>
    </source>
</evidence>
<gene>
    <name evidence="3" type="ORF">BDP27DRAFT_1361329</name>
</gene>
<dbReference type="PANTHER" id="PTHR31373:SF27">
    <property type="entry name" value="TROVE DOMAIN-CONTAINING PROTEIN"/>
    <property type="match status" value="1"/>
</dbReference>
<dbReference type="Proteomes" id="UP000772434">
    <property type="component" value="Unassembled WGS sequence"/>
</dbReference>
<keyword evidence="4" id="KW-1185">Reference proteome</keyword>
<proteinExistence type="predicted"/>
<reference evidence="3" key="1">
    <citation type="submission" date="2020-11" db="EMBL/GenBank/DDBJ databases">
        <authorList>
            <consortium name="DOE Joint Genome Institute"/>
            <person name="Ahrendt S."/>
            <person name="Riley R."/>
            <person name="Andreopoulos W."/>
            <person name="Labutti K."/>
            <person name="Pangilinan J."/>
            <person name="Ruiz-Duenas F.J."/>
            <person name="Barrasa J.M."/>
            <person name="Sanchez-Garcia M."/>
            <person name="Camarero S."/>
            <person name="Miyauchi S."/>
            <person name="Serrano A."/>
            <person name="Linde D."/>
            <person name="Babiker R."/>
            <person name="Drula E."/>
            <person name="Ayuso-Fernandez I."/>
            <person name="Pacheco R."/>
            <person name="Padilla G."/>
            <person name="Ferreira P."/>
            <person name="Barriuso J."/>
            <person name="Kellner H."/>
            <person name="Castanera R."/>
            <person name="Alfaro M."/>
            <person name="Ramirez L."/>
            <person name="Pisabarro A.G."/>
            <person name="Kuo A."/>
            <person name="Tritt A."/>
            <person name="Lipzen A."/>
            <person name="He G."/>
            <person name="Yan M."/>
            <person name="Ng V."/>
            <person name="Cullen D."/>
            <person name="Martin F."/>
            <person name="Rosso M.-N."/>
            <person name="Henrissat B."/>
            <person name="Hibbett D."/>
            <person name="Martinez A.T."/>
            <person name="Grigoriev I.V."/>
        </authorList>
    </citation>
    <scope>NUCLEOTIDE SEQUENCE</scope>
    <source>
        <strain evidence="3">AH 40177</strain>
    </source>
</reference>
<sequence>MKQLTNVFFTHDPGRFQEYLLDVESGKKTISGATLLLHEIVGQIMECDVDIRKGTGTGKSKYPKVQEMKKQRAETQIRVFEAQCKSLVERVKEAGKLEGSLAICDVSGSMGSLYSYRNNRTFKTQMGDPSAVEWKTNHDEIVDAYAKAGYEMGILGMGRRRVQEREGVTIMNGFSLGMLKVFLGEEEEDGDGDWEKVGEKTNIEIKDEEFTPLNVTKRAVMWRSFDGLVVID</sequence>
<organism evidence="3 4">
    <name type="scientific">Rhodocollybia butyracea</name>
    <dbReference type="NCBI Taxonomy" id="206335"/>
    <lineage>
        <taxon>Eukaryota</taxon>
        <taxon>Fungi</taxon>
        <taxon>Dikarya</taxon>
        <taxon>Basidiomycota</taxon>
        <taxon>Agaricomycotina</taxon>
        <taxon>Agaricomycetes</taxon>
        <taxon>Agaricomycetidae</taxon>
        <taxon>Agaricales</taxon>
        <taxon>Marasmiineae</taxon>
        <taxon>Omphalotaceae</taxon>
        <taxon>Rhodocollybia</taxon>
    </lineage>
</organism>
<dbReference type="EMBL" id="JADNRY010000027">
    <property type="protein sequence ID" value="KAF9072082.1"/>
    <property type="molecule type" value="Genomic_DNA"/>
</dbReference>
<dbReference type="InterPro" id="IPR011205">
    <property type="entry name" value="UCP015417_vWA"/>
</dbReference>
<feature type="domain" description="DUF2828" evidence="1">
    <location>
        <begin position="1"/>
        <end position="97"/>
    </location>
</feature>
<evidence type="ECO:0000259" key="2">
    <source>
        <dbReference type="Pfam" id="PF25043"/>
    </source>
</evidence>
<feature type="domain" description="DUF7788" evidence="2">
    <location>
        <begin position="131"/>
        <end position="220"/>
    </location>
</feature>
<comment type="caution">
    <text evidence="3">The sequence shown here is derived from an EMBL/GenBank/DDBJ whole genome shotgun (WGS) entry which is preliminary data.</text>
</comment>
<accession>A0A9P5PZU9</accession>
<dbReference type="InterPro" id="IPR058580">
    <property type="entry name" value="DUF2828"/>
</dbReference>